<feature type="region of interest" description="Disordered" evidence="1">
    <location>
        <begin position="1"/>
        <end position="22"/>
    </location>
</feature>
<evidence type="ECO:0000313" key="3">
    <source>
        <dbReference type="Proteomes" id="UP000636505"/>
    </source>
</evidence>
<dbReference type="PANTHER" id="PTHR33352">
    <property type="entry name" value="SLR1095 PROTEIN"/>
    <property type="match status" value="1"/>
</dbReference>
<dbReference type="Proteomes" id="UP000636505">
    <property type="component" value="Unassembled WGS sequence"/>
</dbReference>
<evidence type="ECO:0000256" key="1">
    <source>
        <dbReference type="SAM" id="MobiDB-lite"/>
    </source>
</evidence>
<dbReference type="EMBL" id="JADEXG010000055">
    <property type="protein sequence ID" value="MBE9079394.1"/>
    <property type="molecule type" value="Genomic_DNA"/>
</dbReference>
<accession>A0A8J7AI55</accession>
<dbReference type="SUPFAM" id="SSF52980">
    <property type="entry name" value="Restriction endonuclease-like"/>
    <property type="match status" value="1"/>
</dbReference>
<evidence type="ECO:0008006" key="4">
    <source>
        <dbReference type="Google" id="ProtNLM"/>
    </source>
</evidence>
<name>A0A8J7AI55_9CYAN</name>
<protein>
    <recommendedName>
        <fullName evidence="4">Uma2 family endonuclease</fullName>
    </recommendedName>
</protein>
<comment type="caution">
    <text evidence="2">The sequence shown here is derived from an EMBL/GenBank/DDBJ whole genome shotgun (WGS) entry which is preliminary data.</text>
</comment>
<evidence type="ECO:0000313" key="2">
    <source>
        <dbReference type="EMBL" id="MBE9079394.1"/>
    </source>
</evidence>
<dbReference type="PANTHER" id="PTHR33352:SF2">
    <property type="entry name" value="SLL0995 PROTEIN"/>
    <property type="match status" value="1"/>
</dbReference>
<reference evidence="2" key="1">
    <citation type="submission" date="2020-10" db="EMBL/GenBank/DDBJ databases">
        <authorList>
            <person name="Castelo-Branco R."/>
            <person name="Eusebio N."/>
            <person name="Adriana R."/>
            <person name="Vieira A."/>
            <person name="Brugerolle De Fraissinette N."/>
            <person name="Rezende De Castro R."/>
            <person name="Schneider M.P."/>
            <person name="Vasconcelos V."/>
            <person name="Leao P.N."/>
        </authorList>
    </citation>
    <scope>NUCLEOTIDE SEQUENCE</scope>
    <source>
        <strain evidence="2">LEGE 07310</strain>
    </source>
</reference>
<dbReference type="AlphaFoldDB" id="A0A8J7AI55"/>
<sequence>MTSAADLNLDVDYPESDGKPMAESDYQRPYIAYGTEILNIFFANQPQVYVSGNLLIYYEEGNPKACVAPDVFVVLNRPKGKRKSYRVWQENNQSPAKLLSHAEAEAARQAVQDRAERLAARLRELGVDPDEALE</sequence>
<gene>
    <name evidence="2" type="ORF">IQ241_19185</name>
</gene>
<dbReference type="RefSeq" id="WP_193910309.1">
    <property type="nucleotide sequence ID" value="NZ_JADEXG010000055.1"/>
</dbReference>
<proteinExistence type="predicted"/>
<dbReference type="InterPro" id="IPR011335">
    <property type="entry name" value="Restrct_endonuc-II-like"/>
</dbReference>
<organism evidence="2 3">
    <name type="scientific">Vasconcelosia minhoensis LEGE 07310</name>
    <dbReference type="NCBI Taxonomy" id="915328"/>
    <lineage>
        <taxon>Bacteria</taxon>
        <taxon>Bacillati</taxon>
        <taxon>Cyanobacteriota</taxon>
        <taxon>Cyanophyceae</taxon>
        <taxon>Nodosilineales</taxon>
        <taxon>Cymatolegaceae</taxon>
        <taxon>Vasconcelosia</taxon>
        <taxon>Vasconcelosia minhoensis</taxon>
    </lineage>
</organism>
<keyword evidence="3" id="KW-1185">Reference proteome</keyword>